<proteinExistence type="predicted"/>
<dbReference type="RefSeq" id="WP_341877788.1">
    <property type="nucleotide sequence ID" value="NZ_CP121687.1"/>
</dbReference>
<protein>
    <recommendedName>
        <fullName evidence="3">Cupin</fullName>
    </recommendedName>
</protein>
<reference evidence="1 2" key="1">
    <citation type="submission" date="2023-03" db="EMBL/GenBank/DDBJ databases">
        <title>Novel Species.</title>
        <authorList>
            <person name="Ma S."/>
        </authorList>
    </citation>
    <scope>NUCLEOTIDE SEQUENCE [LARGE SCALE GENOMIC DNA]</scope>
    <source>
        <strain evidence="1 2">LIND6LT2</strain>
    </source>
</reference>
<name>A0ABZ2Y9U5_9FIRM</name>
<dbReference type="Gene3D" id="2.60.120.10">
    <property type="entry name" value="Jelly Rolls"/>
    <property type="match status" value="1"/>
</dbReference>
<gene>
    <name evidence="1" type="ORF">QBE51_04725</name>
</gene>
<dbReference type="EMBL" id="CP121687">
    <property type="protein sequence ID" value="WZL70831.1"/>
    <property type="molecule type" value="Genomic_DNA"/>
</dbReference>
<evidence type="ECO:0000313" key="1">
    <source>
        <dbReference type="EMBL" id="WZL70831.1"/>
    </source>
</evidence>
<dbReference type="InterPro" id="IPR014710">
    <property type="entry name" value="RmlC-like_jellyroll"/>
</dbReference>
<dbReference type="InterPro" id="IPR011051">
    <property type="entry name" value="RmlC_Cupin_sf"/>
</dbReference>
<evidence type="ECO:0000313" key="2">
    <source>
        <dbReference type="Proteomes" id="UP001486565"/>
    </source>
</evidence>
<evidence type="ECO:0008006" key="3">
    <source>
        <dbReference type="Google" id="ProtNLM"/>
    </source>
</evidence>
<dbReference type="Proteomes" id="UP001486565">
    <property type="component" value="Chromosome"/>
</dbReference>
<sequence>MDIEMSEFKGEGYKPMVDYMEWRVAILRYCEELEIDHIATMQKHTETDEVFVLLEGDCTLFTGGDGEKIGEIKAWHMEPLKIYTVKKGVWHTHTLSKNTSVLIVENRLTNDANSPIIKLTDQEKKILKMLQNL</sequence>
<organism evidence="1 2">
    <name type="scientific">Defluviitalea saccharophila</name>
    <dbReference type="NCBI Taxonomy" id="879970"/>
    <lineage>
        <taxon>Bacteria</taxon>
        <taxon>Bacillati</taxon>
        <taxon>Bacillota</taxon>
        <taxon>Clostridia</taxon>
        <taxon>Lachnospirales</taxon>
        <taxon>Defluviitaleaceae</taxon>
        <taxon>Defluviitalea</taxon>
    </lineage>
</organism>
<accession>A0ABZ2Y9U5</accession>
<dbReference type="SUPFAM" id="SSF51182">
    <property type="entry name" value="RmlC-like cupins"/>
    <property type="match status" value="1"/>
</dbReference>
<keyword evidence="2" id="KW-1185">Reference proteome</keyword>